<dbReference type="GO" id="GO:0005634">
    <property type="term" value="C:nucleus"/>
    <property type="evidence" value="ECO:0007669"/>
    <property type="project" value="UniProtKB-SubCell"/>
</dbReference>
<dbReference type="Proteomes" id="UP000032180">
    <property type="component" value="Chromosome 4"/>
</dbReference>
<feature type="region of interest" description="Disordered" evidence="4">
    <location>
        <begin position="264"/>
        <end position="345"/>
    </location>
</feature>
<dbReference type="HOGENOM" id="CLU_695151_0_0_1"/>
<dbReference type="AlphaFoldDB" id="A0A0D9W4Y9"/>
<proteinExistence type="inferred from homology"/>
<feature type="compositionally biased region" description="Gly residues" evidence="4">
    <location>
        <begin position="317"/>
        <end position="327"/>
    </location>
</feature>
<evidence type="ECO:0000313" key="6">
    <source>
        <dbReference type="EnsemblPlants" id="LPERR04G09460.1"/>
    </source>
</evidence>
<comment type="similarity">
    <text evidence="2">Belongs to the histone-like Alba family.</text>
</comment>
<dbReference type="STRING" id="77586.A0A0D9W4Y9"/>
<dbReference type="Gramene" id="LPERR04G09460.1">
    <property type="protein sequence ID" value="LPERR04G09460.1"/>
    <property type="gene ID" value="LPERR04G09460"/>
</dbReference>
<evidence type="ECO:0000259" key="5">
    <source>
        <dbReference type="Pfam" id="PF01918"/>
    </source>
</evidence>
<feature type="compositionally biased region" description="Basic and acidic residues" evidence="4">
    <location>
        <begin position="1"/>
        <end position="10"/>
    </location>
</feature>
<dbReference type="GO" id="GO:0003723">
    <property type="term" value="F:RNA binding"/>
    <property type="evidence" value="ECO:0007669"/>
    <property type="project" value="TreeGrafter"/>
</dbReference>
<evidence type="ECO:0000256" key="3">
    <source>
        <dbReference type="ARBA" id="ARBA00023242"/>
    </source>
</evidence>
<evidence type="ECO:0000313" key="7">
    <source>
        <dbReference type="Proteomes" id="UP000032180"/>
    </source>
</evidence>
<evidence type="ECO:0000256" key="2">
    <source>
        <dbReference type="ARBA" id="ARBA00008018"/>
    </source>
</evidence>
<name>A0A0D9W4Y9_9ORYZ</name>
<reference evidence="6" key="3">
    <citation type="submission" date="2015-04" db="UniProtKB">
        <authorList>
            <consortium name="EnsemblPlants"/>
        </authorList>
    </citation>
    <scope>IDENTIFICATION</scope>
</reference>
<feature type="compositionally biased region" description="Pro residues" evidence="4">
    <location>
        <begin position="70"/>
        <end position="79"/>
    </location>
</feature>
<dbReference type="SUPFAM" id="SSF82704">
    <property type="entry name" value="AlbA-like"/>
    <property type="match status" value="1"/>
</dbReference>
<protein>
    <recommendedName>
        <fullName evidence="5">DNA/RNA-binding protein Alba-like domain-containing protein</fullName>
    </recommendedName>
</protein>
<feature type="compositionally biased region" description="Basic and acidic residues" evidence="4">
    <location>
        <begin position="108"/>
        <end position="118"/>
    </location>
</feature>
<dbReference type="InterPro" id="IPR002775">
    <property type="entry name" value="DNA/RNA-bd_Alba-like"/>
</dbReference>
<dbReference type="InterPro" id="IPR051958">
    <property type="entry name" value="Alba-like_NAB"/>
</dbReference>
<feature type="compositionally biased region" description="Low complexity" evidence="4">
    <location>
        <begin position="15"/>
        <end position="33"/>
    </location>
</feature>
<evidence type="ECO:0000256" key="1">
    <source>
        <dbReference type="ARBA" id="ARBA00004123"/>
    </source>
</evidence>
<dbReference type="Gene3D" id="3.30.110.20">
    <property type="entry name" value="Alba-like domain"/>
    <property type="match status" value="1"/>
</dbReference>
<dbReference type="FunFam" id="3.30.110.20:FF:000003">
    <property type="entry name" value="DNA/RNA-binding protein Alba 1"/>
    <property type="match status" value="1"/>
</dbReference>
<feature type="region of interest" description="Disordered" evidence="4">
    <location>
        <begin position="240"/>
        <end position="259"/>
    </location>
</feature>
<reference evidence="7" key="2">
    <citation type="submission" date="2013-12" db="EMBL/GenBank/DDBJ databases">
        <authorList>
            <person name="Yu Y."/>
            <person name="Lee S."/>
            <person name="de Baynast K."/>
            <person name="Wissotski M."/>
            <person name="Liu L."/>
            <person name="Talag J."/>
            <person name="Goicoechea J."/>
            <person name="Angelova A."/>
            <person name="Jetty R."/>
            <person name="Kudrna D."/>
            <person name="Golser W."/>
            <person name="Rivera L."/>
            <person name="Zhang J."/>
            <person name="Wing R."/>
        </authorList>
    </citation>
    <scope>NUCLEOTIDE SEQUENCE</scope>
</reference>
<sequence>MPTGPDRTRFPDAPPTRTDTTRPTHPTNHPTNDGRIGPRIRPNVPGPDSQTGSLSVLALPNPTEATTTKPYPPPLPLPSPHLYHPTPLDERNKQPLRRTLQPSGGFDSRGDLSGERGEASAAAMDRYQRVEKPREEAAIGANEIRITAQGRTRNYITYALALLQDNATDEIVIKAMGRAINKTVAIVELLKRRIVGLHQNTSIESMDITDTWEPLEEGLNTLETTRHVSLITITLSKKELDTSSPGYQPPIPADQVRPPTDFDQEAEAVPSGRGRGRGRRGRGRGRGFNNEDYDDEHGDSEAPQGYRGRGRGRGRHGSFGPGRGYGGYAMEEAGGHDDGEPNAPPKVAEEGVEAVAVDVDVVEAVDVDLLKSRLAGLTLGGSVWHRNNKHQSAIIFI</sequence>
<feature type="domain" description="DNA/RNA-binding protein Alba-like" evidence="5">
    <location>
        <begin position="142"/>
        <end position="205"/>
    </location>
</feature>
<organism evidence="6 7">
    <name type="scientific">Leersia perrieri</name>
    <dbReference type="NCBI Taxonomy" id="77586"/>
    <lineage>
        <taxon>Eukaryota</taxon>
        <taxon>Viridiplantae</taxon>
        <taxon>Streptophyta</taxon>
        <taxon>Embryophyta</taxon>
        <taxon>Tracheophyta</taxon>
        <taxon>Spermatophyta</taxon>
        <taxon>Magnoliopsida</taxon>
        <taxon>Liliopsida</taxon>
        <taxon>Poales</taxon>
        <taxon>Poaceae</taxon>
        <taxon>BOP clade</taxon>
        <taxon>Oryzoideae</taxon>
        <taxon>Oryzeae</taxon>
        <taxon>Oryzinae</taxon>
        <taxon>Leersia</taxon>
    </lineage>
</organism>
<accession>A0A0D9W4Y9</accession>
<dbReference type="Pfam" id="PF01918">
    <property type="entry name" value="Alba"/>
    <property type="match status" value="1"/>
</dbReference>
<keyword evidence="7" id="KW-1185">Reference proteome</keyword>
<dbReference type="PANTHER" id="PTHR13516:SF14">
    <property type="entry name" value="ALBA DNA_RNA-BINDING PROTEIN"/>
    <property type="match status" value="1"/>
</dbReference>
<dbReference type="EnsemblPlants" id="LPERR04G09460.1">
    <property type="protein sequence ID" value="LPERR04G09460.1"/>
    <property type="gene ID" value="LPERR04G09460"/>
</dbReference>
<dbReference type="eggNOG" id="KOG2567">
    <property type="taxonomic scope" value="Eukaryota"/>
</dbReference>
<comment type="subcellular location">
    <subcellularLocation>
        <location evidence="1">Nucleus</location>
    </subcellularLocation>
</comment>
<dbReference type="PANTHER" id="PTHR13516">
    <property type="entry name" value="RIBONUCLEASE P SUBUNIT P25"/>
    <property type="match status" value="1"/>
</dbReference>
<reference evidence="6 7" key="1">
    <citation type="submission" date="2012-08" db="EMBL/GenBank/DDBJ databases">
        <title>Oryza genome evolution.</title>
        <authorList>
            <person name="Wing R.A."/>
        </authorList>
    </citation>
    <scope>NUCLEOTIDE SEQUENCE</scope>
</reference>
<keyword evidence="3" id="KW-0539">Nucleus</keyword>
<feature type="compositionally biased region" description="Basic residues" evidence="4">
    <location>
        <begin position="274"/>
        <end position="285"/>
    </location>
</feature>
<evidence type="ECO:0000256" key="4">
    <source>
        <dbReference type="SAM" id="MobiDB-lite"/>
    </source>
</evidence>
<feature type="region of interest" description="Disordered" evidence="4">
    <location>
        <begin position="1"/>
        <end position="123"/>
    </location>
</feature>
<dbReference type="InterPro" id="IPR036882">
    <property type="entry name" value="Alba-like_dom_sf"/>
</dbReference>